<dbReference type="EMBL" id="JAEMNV010000004">
    <property type="protein sequence ID" value="MBJ8340067.1"/>
    <property type="molecule type" value="Genomic_DNA"/>
</dbReference>
<dbReference type="Pfam" id="PF00440">
    <property type="entry name" value="TetR_N"/>
    <property type="match status" value="1"/>
</dbReference>
<dbReference type="PANTHER" id="PTHR30055:SF234">
    <property type="entry name" value="HTH-TYPE TRANSCRIPTIONAL REGULATOR BETI"/>
    <property type="match status" value="1"/>
</dbReference>
<proteinExistence type="predicted"/>
<sequence length="228" mass="25034">MKVTSSDAKLPRGPHRLSRAEVLESQRGRLYVAMLDAVAERGYQPVTVADLVSRAQISRRTFYELFDTKEECFAAAFELIVDLVGIPLNNAIRSAGQLDWEQLVRTSLTAYLTILTEEPAVGRALHIEALIAGPPLTGYRRRMITLFADRMRAARALGVHEHAVSGELPDEVFEFLIGGIDDRIRDCLHTRGPAGLLDLEPGLSDVALLLLSSNGSPATPDPSVPQRH</sequence>
<dbReference type="AlphaFoldDB" id="A0A934U451"/>
<keyword evidence="3" id="KW-0804">Transcription</keyword>
<feature type="DNA-binding region" description="H-T-H motif" evidence="4">
    <location>
        <begin position="47"/>
        <end position="66"/>
    </location>
</feature>
<evidence type="ECO:0000256" key="2">
    <source>
        <dbReference type="ARBA" id="ARBA00023125"/>
    </source>
</evidence>
<reference evidence="6" key="1">
    <citation type="submission" date="2020-12" db="EMBL/GenBank/DDBJ databases">
        <title>Antrihabitans popcorni sp. nov. and Antrihabitans auranticaus sp. nov., isolated from a larva cave.</title>
        <authorList>
            <person name="Lee S.D."/>
            <person name="Kim I.S."/>
        </authorList>
    </citation>
    <scope>NUCLEOTIDE SEQUENCE</scope>
    <source>
        <strain evidence="6">YC3-6</strain>
    </source>
</reference>
<evidence type="ECO:0000256" key="4">
    <source>
        <dbReference type="PROSITE-ProRule" id="PRU00335"/>
    </source>
</evidence>
<dbReference type="Proteomes" id="UP000655868">
    <property type="component" value="Unassembled WGS sequence"/>
</dbReference>
<evidence type="ECO:0000313" key="6">
    <source>
        <dbReference type="EMBL" id="MBJ8340067.1"/>
    </source>
</evidence>
<gene>
    <name evidence="6" type="ORF">JGU71_14325</name>
</gene>
<dbReference type="PROSITE" id="PS50977">
    <property type="entry name" value="HTH_TETR_2"/>
    <property type="match status" value="1"/>
</dbReference>
<accession>A0A934U451</accession>
<dbReference type="InterPro" id="IPR001647">
    <property type="entry name" value="HTH_TetR"/>
</dbReference>
<evidence type="ECO:0000256" key="1">
    <source>
        <dbReference type="ARBA" id="ARBA00023015"/>
    </source>
</evidence>
<protein>
    <submittedName>
        <fullName evidence="6">TetR/AcrR family transcriptional regulator</fullName>
    </submittedName>
</protein>
<evidence type="ECO:0000313" key="7">
    <source>
        <dbReference type="Proteomes" id="UP000655868"/>
    </source>
</evidence>
<dbReference type="Gene3D" id="1.10.357.10">
    <property type="entry name" value="Tetracycline Repressor, domain 2"/>
    <property type="match status" value="1"/>
</dbReference>
<dbReference type="GO" id="GO:0000976">
    <property type="term" value="F:transcription cis-regulatory region binding"/>
    <property type="evidence" value="ECO:0007669"/>
    <property type="project" value="TreeGrafter"/>
</dbReference>
<keyword evidence="2 4" id="KW-0238">DNA-binding</keyword>
<dbReference type="GO" id="GO:0003700">
    <property type="term" value="F:DNA-binding transcription factor activity"/>
    <property type="evidence" value="ECO:0007669"/>
    <property type="project" value="TreeGrafter"/>
</dbReference>
<dbReference type="SUPFAM" id="SSF46689">
    <property type="entry name" value="Homeodomain-like"/>
    <property type="match status" value="1"/>
</dbReference>
<dbReference type="PANTHER" id="PTHR30055">
    <property type="entry name" value="HTH-TYPE TRANSCRIPTIONAL REGULATOR RUTR"/>
    <property type="match status" value="1"/>
</dbReference>
<evidence type="ECO:0000259" key="5">
    <source>
        <dbReference type="PROSITE" id="PS50977"/>
    </source>
</evidence>
<organism evidence="6 7">
    <name type="scientific">Antrihabitans stalagmiti</name>
    <dbReference type="NCBI Taxonomy" id="2799499"/>
    <lineage>
        <taxon>Bacteria</taxon>
        <taxon>Bacillati</taxon>
        <taxon>Actinomycetota</taxon>
        <taxon>Actinomycetes</taxon>
        <taxon>Mycobacteriales</taxon>
        <taxon>Nocardiaceae</taxon>
        <taxon>Antrihabitans</taxon>
    </lineage>
</organism>
<keyword evidence="7" id="KW-1185">Reference proteome</keyword>
<evidence type="ECO:0000256" key="3">
    <source>
        <dbReference type="ARBA" id="ARBA00023163"/>
    </source>
</evidence>
<dbReference type="RefSeq" id="WP_199704825.1">
    <property type="nucleotide sequence ID" value="NZ_JAEMNV010000004.1"/>
</dbReference>
<dbReference type="InterPro" id="IPR050109">
    <property type="entry name" value="HTH-type_TetR-like_transc_reg"/>
</dbReference>
<feature type="domain" description="HTH tetR-type" evidence="5">
    <location>
        <begin position="24"/>
        <end position="84"/>
    </location>
</feature>
<name>A0A934U451_9NOCA</name>
<dbReference type="InterPro" id="IPR009057">
    <property type="entry name" value="Homeodomain-like_sf"/>
</dbReference>
<comment type="caution">
    <text evidence="6">The sequence shown here is derived from an EMBL/GenBank/DDBJ whole genome shotgun (WGS) entry which is preliminary data.</text>
</comment>
<keyword evidence="1" id="KW-0805">Transcription regulation</keyword>